<accession>A0ABR9K1N0</accession>
<organism evidence="2 3">
    <name type="scientific">Actinomadura algeriensis</name>
    <dbReference type="NCBI Taxonomy" id="1679523"/>
    <lineage>
        <taxon>Bacteria</taxon>
        <taxon>Bacillati</taxon>
        <taxon>Actinomycetota</taxon>
        <taxon>Actinomycetes</taxon>
        <taxon>Streptosporangiales</taxon>
        <taxon>Thermomonosporaceae</taxon>
        <taxon>Actinomadura</taxon>
    </lineage>
</organism>
<sequence>MNQDLNPVLRDYLVTNRAFVAPAVDEAVARLGLPPGGRVLDAGTGAGGALPALARAVGETGRVLGVDLNAAVVGLARTHVAETGLGTNVTLRDGDLFDVLAEEPDFDAIWTSDVIWPGNFDDPAAVVARMGRAVRPGGTVALFYSNYYQATFLPGHSRLERLLFAASELRWDLPSDGERHYERHLAWLLGAGLEEVSLTIIPRVGFPIDADPTVRPYLEGAVWPELLESADERGTEAGLSADDLERVRALLTPGSPGYVADRPGYYLVHPTLLATGRRPA</sequence>
<dbReference type="PANTHER" id="PTHR43667">
    <property type="entry name" value="CYCLOPROPANE-FATTY-ACYL-PHOSPHOLIPID SYNTHASE"/>
    <property type="match status" value="1"/>
</dbReference>
<name>A0ABR9K1N0_9ACTN</name>
<dbReference type="EMBL" id="JADBDZ010000001">
    <property type="protein sequence ID" value="MBE1536732.1"/>
    <property type="molecule type" value="Genomic_DNA"/>
</dbReference>
<gene>
    <name evidence="2" type="ORF">H4W34_006565</name>
</gene>
<dbReference type="Gene3D" id="3.40.50.150">
    <property type="entry name" value="Vaccinia Virus protein VP39"/>
    <property type="match status" value="1"/>
</dbReference>
<protein>
    <submittedName>
        <fullName evidence="2">Ubiquinone/menaquinone biosynthesis C-methylase UbiE</fullName>
    </submittedName>
</protein>
<keyword evidence="3" id="KW-1185">Reference proteome</keyword>
<dbReference type="Proteomes" id="UP000627838">
    <property type="component" value="Unassembled WGS sequence"/>
</dbReference>
<evidence type="ECO:0000259" key="1">
    <source>
        <dbReference type="Pfam" id="PF13649"/>
    </source>
</evidence>
<feature type="domain" description="Methyltransferase" evidence="1">
    <location>
        <begin position="39"/>
        <end position="138"/>
    </location>
</feature>
<dbReference type="Pfam" id="PF13649">
    <property type="entry name" value="Methyltransf_25"/>
    <property type="match status" value="1"/>
</dbReference>
<dbReference type="InterPro" id="IPR050723">
    <property type="entry name" value="CFA/CMAS"/>
</dbReference>
<dbReference type="InterPro" id="IPR041698">
    <property type="entry name" value="Methyltransf_25"/>
</dbReference>
<reference evidence="2 3" key="1">
    <citation type="submission" date="2020-10" db="EMBL/GenBank/DDBJ databases">
        <title>Sequencing the genomes of 1000 actinobacteria strains.</title>
        <authorList>
            <person name="Klenk H.-P."/>
        </authorList>
    </citation>
    <scope>NUCLEOTIDE SEQUENCE [LARGE SCALE GENOMIC DNA]</scope>
    <source>
        <strain evidence="2 3">DSM 46744</strain>
    </source>
</reference>
<dbReference type="CDD" id="cd02440">
    <property type="entry name" value="AdoMet_MTases"/>
    <property type="match status" value="1"/>
</dbReference>
<evidence type="ECO:0000313" key="2">
    <source>
        <dbReference type="EMBL" id="MBE1536732.1"/>
    </source>
</evidence>
<dbReference type="PANTHER" id="PTHR43667:SF2">
    <property type="entry name" value="FATTY ACID C-METHYL TRANSFERASE"/>
    <property type="match status" value="1"/>
</dbReference>
<comment type="caution">
    <text evidence="2">The sequence shown here is derived from an EMBL/GenBank/DDBJ whole genome shotgun (WGS) entry which is preliminary data.</text>
</comment>
<evidence type="ECO:0000313" key="3">
    <source>
        <dbReference type="Proteomes" id="UP000627838"/>
    </source>
</evidence>
<proteinExistence type="predicted"/>
<dbReference type="SUPFAM" id="SSF53335">
    <property type="entry name" value="S-adenosyl-L-methionine-dependent methyltransferases"/>
    <property type="match status" value="1"/>
</dbReference>
<keyword evidence="2" id="KW-0830">Ubiquinone</keyword>
<dbReference type="RefSeq" id="WP_318784469.1">
    <property type="nucleotide sequence ID" value="NZ_JADBDZ010000001.1"/>
</dbReference>
<dbReference type="InterPro" id="IPR029063">
    <property type="entry name" value="SAM-dependent_MTases_sf"/>
</dbReference>